<protein>
    <submittedName>
        <fullName evidence="2">Uncharacterized protein</fullName>
    </submittedName>
</protein>
<dbReference type="STRING" id="85558.T45_08977"/>
<reference evidence="2" key="2">
    <citation type="submission" date="2012-12" db="EMBL/GenBank/DDBJ databases">
        <authorList>
            <person name="Huguet-Tapia J.C."/>
            <person name="Durkin A.S."/>
            <person name="Pettis G.S."/>
            <person name="Badger J.H."/>
        </authorList>
    </citation>
    <scope>NUCLEOTIDE SEQUENCE</scope>
    <source>
        <strain evidence="2">Car8</strain>
    </source>
</reference>
<feature type="region of interest" description="Disordered" evidence="1">
    <location>
        <begin position="93"/>
        <end position="119"/>
    </location>
</feature>
<evidence type="ECO:0000313" key="3">
    <source>
        <dbReference type="EMBL" id="ELP70130.1"/>
    </source>
</evidence>
<evidence type="ECO:0000313" key="4">
    <source>
        <dbReference type="Proteomes" id="UP000010931"/>
    </source>
</evidence>
<feature type="region of interest" description="Disordered" evidence="1">
    <location>
        <begin position="248"/>
        <end position="268"/>
    </location>
</feature>
<dbReference type="EMBL" id="AEJB01000104">
    <property type="protein sequence ID" value="ELP70130.1"/>
    <property type="molecule type" value="Genomic_DNA"/>
</dbReference>
<dbReference type="AlphaFoldDB" id="L7FBD8"/>
<reference evidence="2 4" key="1">
    <citation type="journal article" date="2011" name="Plasmid">
        <title>Streptomyces turgidiscabies Car8 contains a modular pathogenicity island that shares virulence genes with other actinobacterial plant pathogens.</title>
        <authorList>
            <person name="Huguet-Tapia J.C."/>
            <person name="Badger J.H."/>
            <person name="Loria R."/>
            <person name="Pettis G.S."/>
        </authorList>
    </citation>
    <scope>NUCLEOTIDE SEQUENCE [LARGE SCALE GENOMIC DNA]</scope>
    <source>
        <strain evidence="2 4">Car8</strain>
    </source>
</reference>
<evidence type="ECO:0000256" key="1">
    <source>
        <dbReference type="SAM" id="MobiDB-lite"/>
    </source>
</evidence>
<keyword evidence="4" id="KW-1185">Reference proteome</keyword>
<accession>L7FBD8</accession>
<comment type="caution">
    <text evidence="2">The sequence shown here is derived from an EMBL/GenBank/DDBJ whole genome shotgun (WGS) entry which is preliminary data.</text>
</comment>
<proteinExistence type="predicted"/>
<feature type="region of interest" description="Disordered" evidence="1">
    <location>
        <begin position="162"/>
        <end position="184"/>
    </location>
</feature>
<dbReference type="EMBL" id="AEJB01000209">
    <property type="protein sequence ID" value="ELP68449.1"/>
    <property type="molecule type" value="Genomic_DNA"/>
</dbReference>
<evidence type="ECO:0000313" key="2">
    <source>
        <dbReference type="EMBL" id="ELP68449.1"/>
    </source>
</evidence>
<dbReference type="PATRIC" id="fig|698760.3.peg.1224"/>
<dbReference type="Proteomes" id="UP000010931">
    <property type="component" value="Unassembled WGS sequence"/>
</dbReference>
<gene>
    <name evidence="2" type="ORF">STRTUCAR8_00093</name>
    <name evidence="3" type="ORF">STRTUCAR8_10168</name>
</gene>
<organism evidence="2 4">
    <name type="scientific">Streptomyces turgidiscabies (strain Car8)</name>
    <dbReference type="NCBI Taxonomy" id="698760"/>
    <lineage>
        <taxon>Bacteria</taxon>
        <taxon>Bacillati</taxon>
        <taxon>Actinomycetota</taxon>
        <taxon>Actinomycetes</taxon>
        <taxon>Kitasatosporales</taxon>
        <taxon>Streptomycetaceae</taxon>
        <taxon>Streptomyces</taxon>
    </lineage>
</organism>
<sequence length="268" mass="28914">MYPSRDGELVGPPSPRGTAASRGVLLVGERCGGHGASRAHGLIVDRVVTGSLWARGNGVTCPFRSVSAEGFTSWGRCGWRCCAATGPFRPARARGPEGVSGPVPATARGPCGRSPRRKAQSAKPFGVIRRLLGTPFLLRRPAGARIGLWQSEKVRARRSCAQVPGEGRRRVPRRTGVLHHPPPVHPVRPGRRWWGSRHRRPCLPEPVLRAPAPVHLRLALSVSRGFWHRSWGAVAECHWGSTSWVSPQDGLPGQSKFPGTLASRAGIV</sequence>
<name>L7FBD8_STRT8</name>